<name>A0AA39X4Q1_9PEZI</name>
<evidence type="ECO:0000256" key="10">
    <source>
        <dbReference type="ARBA" id="ARBA00023157"/>
    </source>
</evidence>
<gene>
    <name evidence="19" type="ORF">B0T14DRAFT_493397</name>
</gene>
<evidence type="ECO:0000313" key="20">
    <source>
        <dbReference type="Proteomes" id="UP001175000"/>
    </source>
</evidence>
<reference evidence="19" key="1">
    <citation type="submission" date="2023-06" db="EMBL/GenBank/DDBJ databases">
        <title>Genome-scale phylogeny and comparative genomics of the fungal order Sordariales.</title>
        <authorList>
            <consortium name="Lawrence Berkeley National Laboratory"/>
            <person name="Hensen N."/>
            <person name="Bonometti L."/>
            <person name="Westerberg I."/>
            <person name="Brannstrom I.O."/>
            <person name="Guillou S."/>
            <person name="Cros-Aarteil S."/>
            <person name="Calhoun S."/>
            <person name="Haridas S."/>
            <person name="Kuo A."/>
            <person name="Mondo S."/>
            <person name="Pangilinan J."/>
            <person name="Riley R."/>
            <person name="Labutti K."/>
            <person name="Andreopoulos B."/>
            <person name="Lipzen A."/>
            <person name="Chen C."/>
            <person name="Yanf M."/>
            <person name="Daum C."/>
            <person name="Ng V."/>
            <person name="Clum A."/>
            <person name="Steindorff A."/>
            <person name="Ohm R."/>
            <person name="Martin F."/>
            <person name="Silar P."/>
            <person name="Natvig D."/>
            <person name="Lalanne C."/>
            <person name="Gautier V."/>
            <person name="Ament-Velasquez S.L."/>
            <person name="Kruys A."/>
            <person name="Hutchinson M.I."/>
            <person name="Powell A.J."/>
            <person name="Barry K."/>
            <person name="Miller A.N."/>
            <person name="Grigoriev I.V."/>
            <person name="Debuchy R."/>
            <person name="Gladieux P."/>
            <person name="Thoren M.H."/>
            <person name="Johannesson H."/>
        </authorList>
    </citation>
    <scope>NUCLEOTIDE SEQUENCE</scope>
    <source>
        <strain evidence="19">CBS 606.72</strain>
    </source>
</reference>
<keyword evidence="3" id="KW-0964">Secreted</keyword>
<evidence type="ECO:0000256" key="12">
    <source>
        <dbReference type="ARBA" id="ARBA00023326"/>
    </source>
</evidence>
<keyword evidence="9" id="KW-0503">Monooxygenase</keyword>
<dbReference type="GO" id="GO:0030245">
    <property type="term" value="P:cellulose catabolic process"/>
    <property type="evidence" value="ECO:0007669"/>
    <property type="project" value="UniProtKB-KW"/>
</dbReference>
<accession>A0AA39X4Q1</accession>
<keyword evidence="5 17" id="KW-0732">Signal</keyword>
<organism evidence="19 20">
    <name type="scientific">Immersiella caudata</name>
    <dbReference type="NCBI Taxonomy" id="314043"/>
    <lineage>
        <taxon>Eukaryota</taxon>
        <taxon>Fungi</taxon>
        <taxon>Dikarya</taxon>
        <taxon>Ascomycota</taxon>
        <taxon>Pezizomycotina</taxon>
        <taxon>Sordariomycetes</taxon>
        <taxon>Sordariomycetidae</taxon>
        <taxon>Sordariales</taxon>
        <taxon>Lasiosphaeriaceae</taxon>
        <taxon>Immersiella</taxon>
    </lineage>
</organism>
<protein>
    <recommendedName>
        <fullName evidence="15">lytic cellulose monooxygenase (C4-dehydrogenating)</fullName>
        <ecNumber evidence="15">1.14.99.56</ecNumber>
    </recommendedName>
</protein>
<dbReference type="GO" id="GO:0016787">
    <property type="term" value="F:hydrolase activity"/>
    <property type="evidence" value="ECO:0007669"/>
    <property type="project" value="UniProtKB-KW"/>
</dbReference>
<evidence type="ECO:0000256" key="14">
    <source>
        <dbReference type="ARBA" id="ARBA00045077"/>
    </source>
</evidence>
<keyword evidence="20" id="KW-1185">Reference proteome</keyword>
<evidence type="ECO:0000256" key="16">
    <source>
        <dbReference type="SAM" id="MobiDB-lite"/>
    </source>
</evidence>
<dbReference type="InterPro" id="IPR049892">
    <property type="entry name" value="AA9"/>
</dbReference>
<dbReference type="Proteomes" id="UP001175000">
    <property type="component" value="Unassembled WGS sequence"/>
</dbReference>
<evidence type="ECO:0000256" key="7">
    <source>
        <dbReference type="ARBA" id="ARBA00023002"/>
    </source>
</evidence>
<evidence type="ECO:0000256" key="3">
    <source>
        <dbReference type="ARBA" id="ARBA00022525"/>
    </source>
</evidence>
<keyword evidence="8" id="KW-0186">Copper</keyword>
<dbReference type="Pfam" id="PF03443">
    <property type="entry name" value="AA9"/>
    <property type="match status" value="1"/>
</dbReference>
<keyword evidence="6" id="KW-0136">Cellulose degradation</keyword>
<evidence type="ECO:0000259" key="18">
    <source>
        <dbReference type="Pfam" id="PF03443"/>
    </source>
</evidence>
<dbReference type="Gene3D" id="2.70.50.70">
    <property type="match status" value="1"/>
</dbReference>
<comment type="caution">
    <text evidence="19">The sequence shown here is derived from an EMBL/GenBank/DDBJ whole genome shotgun (WGS) entry which is preliminary data.</text>
</comment>
<evidence type="ECO:0000256" key="4">
    <source>
        <dbReference type="ARBA" id="ARBA00022723"/>
    </source>
</evidence>
<dbReference type="PANTHER" id="PTHR33353:SF32">
    <property type="entry name" value="ENDO-BETA-1,4-GLUCANASE D"/>
    <property type="match status" value="1"/>
</dbReference>
<evidence type="ECO:0000256" key="5">
    <source>
        <dbReference type="ARBA" id="ARBA00022729"/>
    </source>
</evidence>
<feature type="compositionally biased region" description="Pro residues" evidence="16">
    <location>
        <begin position="475"/>
        <end position="486"/>
    </location>
</feature>
<comment type="cofactor">
    <cofactor evidence="1">
        <name>Cu(2+)</name>
        <dbReference type="ChEBI" id="CHEBI:29036"/>
    </cofactor>
</comment>
<feature type="domain" description="Auxiliary Activity family 9 catalytic" evidence="18">
    <location>
        <begin position="18"/>
        <end position="229"/>
    </location>
</feature>
<feature type="region of interest" description="Disordered" evidence="16">
    <location>
        <begin position="464"/>
        <end position="513"/>
    </location>
</feature>
<evidence type="ECO:0000256" key="11">
    <source>
        <dbReference type="ARBA" id="ARBA00023277"/>
    </source>
</evidence>
<dbReference type="EC" id="1.14.99.56" evidence="15"/>
<comment type="catalytic activity">
    <reaction evidence="14">
        <text>[(1-&gt;4)-beta-D-glucosyl]n+m + reduced acceptor + O2 = 4-dehydro-beta-D-glucosyl-[(1-&gt;4)-beta-D-glucosyl]n-1 + [(1-&gt;4)-beta-D-glucosyl]m + acceptor + H2O.</text>
        <dbReference type="EC" id="1.14.99.56"/>
    </reaction>
</comment>
<feature type="compositionally biased region" description="Basic and acidic residues" evidence="16">
    <location>
        <begin position="360"/>
        <end position="370"/>
    </location>
</feature>
<dbReference type="EMBL" id="JAULSU010000002">
    <property type="protein sequence ID" value="KAK0627269.1"/>
    <property type="molecule type" value="Genomic_DNA"/>
</dbReference>
<feature type="chain" id="PRO_5041220670" description="lytic cellulose monooxygenase (C4-dehydrogenating)" evidence="17">
    <location>
        <begin position="23"/>
        <end position="513"/>
    </location>
</feature>
<keyword evidence="7" id="KW-0560">Oxidoreductase</keyword>
<keyword evidence="4" id="KW-0479">Metal-binding</keyword>
<evidence type="ECO:0000256" key="9">
    <source>
        <dbReference type="ARBA" id="ARBA00023033"/>
    </source>
</evidence>
<feature type="compositionally biased region" description="Polar residues" evidence="16">
    <location>
        <begin position="387"/>
        <end position="397"/>
    </location>
</feature>
<dbReference type="PANTHER" id="PTHR33353">
    <property type="entry name" value="PUTATIVE (AFU_ORTHOLOGUE AFUA_1G12560)-RELATED"/>
    <property type="match status" value="1"/>
</dbReference>
<evidence type="ECO:0000256" key="2">
    <source>
        <dbReference type="ARBA" id="ARBA00004613"/>
    </source>
</evidence>
<keyword evidence="11" id="KW-0119">Carbohydrate metabolism</keyword>
<evidence type="ECO:0000256" key="15">
    <source>
        <dbReference type="ARBA" id="ARBA00047174"/>
    </source>
</evidence>
<comment type="subcellular location">
    <subcellularLocation>
        <location evidence="2">Secreted</location>
    </subcellularLocation>
</comment>
<keyword evidence="19" id="KW-0378">Hydrolase</keyword>
<proteinExistence type="inferred from homology"/>
<dbReference type="GO" id="GO:0046872">
    <property type="term" value="F:metal ion binding"/>
    <property type="evidence" value="ECO:0007669"/>
    <property type="project" value="UniProtKB-KW"/>
</dbReference>
<evidence type="ECO:0000256" key="6">
    <source>
        <dbReference type="ARBA" id="ARBA00023001"/>
    </source>
</evidence>
<dbReference type="GO" id="GO:0004497">
    <property type="term" value="F:monooxygenase activity"/>
    <property type="evidence" value="ECO:0007669"/>
    <property type="project" value="UniProtKB-KW"/>
</dbReference>
<evidence type="ECO:0000256" key="8">
    <source>
        <dbReference type="ARBA" id="ARBA00023008"/>
    </source>
</evidence>
<evidence type="ECO:0000256" key="13">
    <source>
        <dbReference type="ARBA" id="ARBA00044502"/>
    </source>
</evidence>
<evidence type="ECO:0000256" key="17">
    <source>
        <dbReference type="SAM" id="SignalP"/>
    </source>
</evidence>
<feature type="compositionally biased region" description="Basic residues" evidence="16">
    <location>
        <begin position="497"/>
        <end position="513"/>
    </location>
</feature>
<dbReference type="CDD" id="cd21175">
    <property type="entry name" value="LPMO_AA9"/>
    <property type="match status" value="1"/>
</dbReference>
<evidence type="ECO:0000256" key="1">
    <source>
        <dbReference type="ARBA" id="ARBA00001973"/>
    </source>
</evidence>
<dbReference type="GO" id="GO:0005576">
    <property type="term" value="C:extracellular region"/>
    <property type="evidence" value="ECO:0007669"/>
    <property type="project" value="UniProtKB-SubCell"/>
</dbReference>
<keyword evidence="12" id="KW-0624">Polysaccharide degradation</keyword>
<dbReference type="AlphaFoldDB" id="A0AA39X4Q1"/>
<dbReference type="InterPro" id="IPR005103">
    <property type="entry name" value="AA9_LPMO"/>
</dbReference>
<sequence length="513" mass="53912">MRSSLPLLAAFGTLSSAHTVLTDIFINNVPQGDATCIRMPHNPSTASHPIDSPYSNPDMACGRDGGKAVRFACPATPGSKLTFEFRGYPDYAQPTVLDDSHKGPISFYVKAVSDFDEAAAGEGWFKIWEQGYDTSTGTYATEKLIANKGLLSISLPDLPRGRYLVRSEIITLQNVTNGFVDPQFYSGCAQLYIQSDKTGPLSVPSESKATIPGHVSRKDPGLVFNIYDLHRPEYIIPGPKVFFPTSGTPSKVKAVSPLTEDQGGIPDECLIVSGNWCGVEVPSYTTLDGCWASSKDCWDQAELCHDSAPATGHLACEAWAKKCHALNDACHSEQLPGPPNKGEKLSKVFTRVVSPSEIPPAEHSESRAEGKPPGSGDPVLAPEPVPESQSGAPTSISVPAGDLAGEVPTSTASSALAFPTGLISSLAPINTASTTSTTTSATSVPTSSRTTLPAVYLSTSVIASQQPVGTGTGPPSMPSVYLPPAPANTSTPCFKSVRGKGKGKGKGKRQFTA</sequence>
<evidence type="ECO:0000313" key="19">
    <source>
        <dbReference type="EMBL" id="KAK0627269.1"/>
    </source>
</evidence>
<feature type="region of interest" description="Disordered" evidence="16">
    <location>
        <begin position="356"/>
        <end position="407"/>
    </location>
</feature>
<feature type="signal peptide" evidence="17">
    <location>
        <begin position="1"/>
        <end position="22"/>
    </location>
</feature>
<keyword evidence="10" id="KW-1015">Disulfide bond</keyword>
<comment type="similarity">
    <text evidence="13">Belongs to the polysaccharide monooxygenase AA9 family.</text>
</comment>